<proteinExistence type="predicted"/>
<dbReference type="Proteomes" id="UP001058074">
    <property type="component" value="Unassembled WGS sequence"/>
</dbReference>
<protein>
    <submittedName>
        <fullName evidence="1">Uncharacterized protein</fullName>
    </submittedName>
</protein>
<dbReference type="EMBL" id="BROD01000001">
    <property type="protein sequence ID" value="GKX65156.1"/>
    <property type="molecule type" value="Genomic_DNA"/>
</dbReference>
<reference evidence="1" key="1">
    <citation type="journal article" date="2025" name="Int. J. Syst. Evol. Microbiol.">
        <title>Inconstantimicrobium mannanitabidum sp. nov., a novel member of the family Clostridiaceae isolated from anoxic soil under the treatment of reductive soil disinfestation.</title>
        <authorList>
            <person name="Ueki A."/>
            <person name="Tonouchi A."/>
            <person name="Honma S."/>
            <person name="Kaku N."/>
            <person name="Ueki K."/>
        </authorList>
    </citation>
    <scope>NUCLEOTIDE SEQUENCE</scope>
    <source>
        <strain evidence="1">TW13</strain>
    </source>
</reference>
<evidence type="ECO:0000313" key="2">
    <source>
        <dbReference type="Proteomes" id="UP001058074"/>
    </source>
</evidence>
<name>A0ACB5R803_9CLOT</name>
<keyword evidence="2" id="KW-1185">Reference proteome</keyword>
<comment type="caution">
    <text evidence="1">The sequence shown here is derived from an EMBL/GenBank/DDBJ whole genome shotgun (WGS) entry which is preliminary data.</text>
</comment>
<gene>
    <name evidence="1" type="ORF">rsdtw13_04140</name>
</gene>
<organism evidence="1 2">
    <name type="scientific">Inconstantimicrobium mannanitabidum</name>
    <dbReference type="NCBI Taxonomy" id="1604901"/>
    <lineage>
        <taxon>Bacteria</taxon>
        <taxon>Bacillati</taxon>
        <taxon>Bacillota</taxon>
        <taxon>Clostridia</taxon>
        <taxon>Eubacteriales</taxon>
        <taxon>Clostridiaceae</taxon>
        <taxon>Inconstantimicrobium</taxon>
    </lineage>
</organism>
<evidence type="ECO:0000313" key="1">
    <source>
        <dbReference type="EMBL" id="GKX65156.1"/>
    </source>
</evidence>
<sequence length="73" mass="8788">MYEKNQLTNVENVLYYSESLKKYNVPFELHVFPKGNHGAPWCDDVIWLKPARGREYNYLKFSMEWLKEVFGLL</sequence>
<accession>A0ACB5R803</accession>